<dbReference type="SUPFAM" id="SSF53474">
    <property type="entry name" value="alpha/beta-Hydrolases"/>
    <property type="match status" value="1"/>
</dbReference>
<reference evidence="2" key="2">
    <citation type="journal article" date="2018" name="BMC Genomics">
        <title>Genomic insights into host adaptation between the wheat stripe rust pathogen (Puccinia striiformis f. sp. tritici) and the barley stripe rust pathogen (Puccinia striiformis f. sp. hordei).</title>
        <authorList>
            <person name="Xia C."/>
            <person name="Wang M."/>
            <person name="Yin C."/>
            <person name="Cornejo O.E."/>
            <person name="Hulbert S.H."/>
            <person name="Chen X."/>
        </authorList>
    </citation>
    <scope>NUCLEOTIDE SEQUENCE [LARGE SCALE GENOMIC DNA]</scope>
    <source>
        <strain evidence="2">93TX-2</strain>
    </source>
</reference>
<dbReference type="GO" id="GO:0004414">
    <property type="term" value="F:homoserine O-acetyltransferase activity"/>
    <property type="evidence" value="ECO:0007669"/>
    <property type="project" value="TreeGrafter"/>
</dbReference>
<evidence type="ECO:0000313" key="1">
    <source>
        <dbReference type="EMBL" id="POW18739.1"/>
    </source>
</evidence>
<dbReference type="OrthoDB" id="191364at2759"/>
<organism evidence="1 2">
    <name type="scientific">Puccinia striiformis</name>
    <dbReference type="NCBI Taxonomy" id="27350"/>
    <lineage>
        <taxon>Eukaryota</taxon>
        <taxon>Fungi</taxon>
        <taxon>Dikarya</taxon>
        <taxon>Basidiomycota</taxon>
        <taxon>Pucciniomycotina</taxon>
        <taxon>Pucciniomycetes</taxon>
        <taxon>Pucciniales</taxon>
        <taxon>Pucciniaceae</taxon>
        <taxon>Puccinia</taxon>
    </lineage>
</organism>
<accession>A0A2S4WAF4</accession>
<dbReference type="InterPro" id="IPR008220">
    <property type="entry name" value="HAT_MetX-like"/>
</dbReference>
<dbReference type="VEuPathDB" id="FungiDB:PSHT_05520"/>
<dbReference type="PANTHER" id="PTHR32268:SF11">
    <property type="entry name" value="HOMOSERINE O-ACETYLTRANSFERASE"/>
    <property type="match status" value="1"/>
</dbReference>
<protein>
    <submittedName>
        <fullName evidence="1">Uncharacterized protein</fullName>
    </submittedName>
</protein>
<dbReference type="GO" id="GO:0009086">
    <property type="term" value="P:methionine biosynthetic process"/>
    <property type="evidence" value="ECO:0007669"/>
    <property type="project" value="TreeGrafter"/>
</dbReference>
<dbReference type="InterPro" id="IPR029058">
    <property type="entry name" value="AB_hydrolase_fold"/>
</dbReference>
<reference evidence="1 2" key="1">
    <citation type="submission" date="2017-12" db="EMBL/GenBank/DDBJ databases">
        <title>Gene loss provides genomic basis for host adaptation in cereal stripe rust fungi.</title>
        <authorList>
            <person name="Xia C."/>
        </authorList>
    </citation>
    <scope>NUCLEOTIDE SEQUENCE [LARGE SCALE GENOMIC DNA]</scope>
    <source>
        <strain evidence="1 2">93TX-2</strain>
    </source>
</reference>
<dbReference type="AlphaFoldDB" id="A0A2S4WAF4"/>
<sequence>MPKEHANCMVICHALTGLADVEDWWGPLVGPGLVFDLTLYFIFCANALGSPYGSASPVSINPKTGKKWGPEFPSTKMTDDVNLQQILLNHFKYGGNDQPQMAHLYLLHIVPMAPCPRHSVWGISWGEAQQQSIYSDPKYLHGYYDQDDPPAI</sequence>
<keyword evidence="2" id="KW-1185">Reference proteome</keyword>
<reference evidence="2" key="3">
    <citation type="journal article" date="2018" name="Mol. Plant Microbe Interact.">
        <title>Genome sequence resources for the wheat stripe rust pathogen (Puccinia striiformis f. sp. tritici) and the barley stripe rust pathogen (Puccinia striiformis f. sp. hordei).</title>
        <authorList>
            <person name="Xia C."/>
            <person name="Wang M."/>
            <person name="Yin C."/>
            <person name="Cornejo O.E."/>
            <person name="Hulbert S.H."/>
            <person name="Chen X."/>
        </authorList>
    </citation>
    <scope>NUCLEOTIDE SEQUENCE [LARGE SCALE GENOMIC DNA]</scope>
    <source>
        <strain evidence="2">93TX-2</strain>
    </source>
</reference>
<gene>
    <name evidence="1" type="ORF">PSHT_05520</name>
</gene>
<dbReference type="Gene3D" id="3.40.50.1820">
    <property type="entry name" value="alpha/beta hydrolase"/>
    <property type="match status" value="1"/>
</dbReference>
<evidence type="ECO:0000313" key="2">
    <source>
        <dbReference type="Proteomes" id="UP000238274"/>
    </source>
</evidence>
<name>A0A2S4WAF4_9BASI</name>
<dbReference type="GO" id="GO:0009092">
    <property type="term" value="P:homoserine metabolic process"/>
    <property type="evidence" value="ECO:0007669"/>
    <property type="project" value="TreeGrafter"/>
</dbReference>
<dbReference type="VEuPathDB" id="FungiDB:PSTT_10872"/>
<dbReference type="Proteomes" id="UP000238274">
    <property type="component" value="Unassembled WGS sequence"/>
</dbReference>
<dbReference type="PANTHER" id="PTHR32268">
    <property type="entry name" value="HOMOSERINE O-ACETYLTRANSFERASE"/>
    <property type="match status" value="1"/>
</dbReference>
<dbReference type="EMBL" id="PKSM01000060">
    <property type="protein sequence ID" value="POW18739.1"/>
    <property type="molecule type" value="Genomic_DNA"/>
</dbReference>
<proteinExistence type="predicted"/>
<comment type="caution">
    <text evidence="1">The sequence shown here is derived from an EMBL/GenBank/DDBJ whole genome shotgun (WGS) entry which is preliminary data.</text>
</comment>